<evidence type="ECO:0000313" key="1">
    <source>
        <dbReference type="EMBL" id="MEM5399765.1"/>
    </source>
</evidence>
<dbReference type="Proteomes" id="UP001392318">
    <property type="component" value="Unassembled WGS sequence"/>
</dbReference>
<organism evidence="1 2">
    <name type="scientific">Paraburkholderia unamae</name>
    <dbReference type="NCBI Taxonomy" id="219649"/>
    <lineage>
        <taxon>Bacteria</taxon>
        <taxon>Pseudomonadati</taxon>
        <taxon>Pseudomonadota</taxon>
        <taxon>Betaproteobacteria</taxon>
        <taxon>Burkholderiales</taxon>
        <taxon>Burkholderiaceae</taxon>
        <taxon>Paraburkholderia</taxon>
    </lineage>
</organism>
<dbReference type="EMBL" id="JAYMRU010000004">
    <property type="protein sequence ID" value="MEM5399765.1"/>
    <property type="molecule type" value="Genomic_DNA"/>
</dbReference>
<gene>
    <name evidence="1" type="ORF">VSR83_06635</name>
</gene>
<sequence length="122" mass="13796">MVNRQQTKLTQYRSKESDDFPLLLVCAFGAEAFFVITLLVWNHNTDHQGGWQDLAVGIGDVFILGGALLYSFLWAITAPIKIVLRRWACEPDMRTTIHYRYGIALHCMAILALAIAAEWLLS</sequence>
<accession>A0ACC6RFY9</accession>
<proteinExistence type="predicted"/>
<reference evidence="1" key="1">
    <citation type="submission" date="2024-01" db="EMBL/GenBank/DDBJ databases">
        <title>The diversity of rhizobia nodulating Mimosa spp. in eleven states of Brazil covering several biomes is determined by host plant, location, and edaphic factors.</title>
        <authorList>
            <person name="Rouws L."/>
            <person name="Barauna A."/>
            <person name="Beukes C."/>
            <person name="De Faria S.M."/>
            <person name="Gross E."/>
            <person name="Dos Reis Junior F.B."/>
            <person name="Simon M."/>
            <person name="Maluk M."/>
            <person name="Odee D.W."/>
            <person name="Kenicer G."/>
            <person name="Young J.P.W."/>
            <person name="Reis V.M."/>
            <person name="Zilli J."/>
            <person name="James E.K."/>
        </authorList>
    </citation>
    <scope>NUCLEOTIDE SEQUENCE</scope>
    <source>
        <strain evidence="1">JPY452</strain>
    </source>
</reference>
<comment type="caution">
    <text evidence="1">The sequence shown here is derived from an EMBL/GenBank/DDBJ whole genome shotgun (WGS) entry which is preliminary data.</text>
</comment>
<protein>
    <submittedName>
        <fullName evidence="1">Uncharacterized protein</fullName>
    </submittedName>
</protein>
<evidence type="ECO:0000313" key="2">
    <source>
        <dbReference type="Proteomes" id="UP001392318"/>
    </source>
</evidence>
<keyword evidence="2" id="KW-1185">Reference proteome</keyword>
<name>A0ACC6RFY9_9BURK</name>